<sequence>MPPDRRRRTQRHLPASAAGGVEGVPRRIVGNPSACPYV</sequence>
<proteinExistence type="predicted"/>
<keyword evidence="2" id="KW-1185">Reference proteome</keyword>
<name>H0E1E4_9ACTN</name>
<reference evidence="1 2" key="1">
    <citation type="journal article" date="2013" name="Biodegradation">
        <title>Quantitative proteomic analysis of ibuprofen-degrading Patulibacter sp. strain I11.</title>
        <authorList>
            <person name="Almeida B."/>
            <person name="Kjeldal H."/>
            <person name="Lolas I."/>
            <person name="Knudsen A.D."/>
            <person name="Carvalho G."/>
            <person name="Nielsen K.L."/>
            <person name="Barreto Crespo M.T."/>
            <person name="Stensballe A."/>
            <person name="Nielsen J.L."/>
        </authorList>
    </citation>
    <scope>NUCLEOTIDE SEQUENCE [LARGE SCALE GENOMIC DNA]</scope>
    <source>
        <strain evidence="1 2">I11</strain>
    </source>
</reference>
<dbReference type="Proteomes" id="UP000005143">
    <property type="component" value="Unassembled WGS sequence"/>
</dbReference>
<organism evidence="1 2">
    <name type="scientific">Patulibacter medicamentivorans</name>
    <dbReference type="NCBI Taxonomy" id="1097667"/>
    <lineage>
        <taxon>Bacteria</taxon>
        <taxon>Bacillati</taxon>
        <taxon>Actinomycetota</taxon>
        <taxon>Thermoleophilia</taxon>
        <taxon>Solirubrobacterales</taxon>
        <taxon>Patulibacteraceae</taxon>
        <taxon>Patulibacter</taxon>
    </lineage>
</organism>
<protein>
    <submittedName>
        <fullName evidence="1">Uncharacterized protein</fullName>
    </submittedName>
</protein>
<evidence type="ECO:0000313" key="2">
    <source>
        <dbReference type="Proteomes" id="UP000005143"/>
    </source>
</evidence>
<dbReference type="EMBL" id="AGUD01000020">
    <property type="protein sequence ID" value="EHN12498.1"/>
    <property type="molecule type" value="Genomic_DNA"/>
</dbReference>
<dbReference type="AlphaFoldDB" id="H0E1E4"/>
<gene>
    <name evidence="1" type="ORF">PAI11_06060</name>
</gene>
<comment type="caution">
    <text evidence="1">The sequence shown here is derived from an EMBL/GenBank/DDBJ whole genome shotgun (WGS) entry which is preliminary data.</text>
</comment>
<accession>H0E1E4</accession>
<evidence type="ECO:0000313" key="1">
    <source>
        <dbReference type="EMBL" id="EHN12498.1"/>
    </source>
</evidence>